<feature type="domain" description="EamA" evidence="2">
    <location>
        <begin position="162"/>
        <end position="290"/>
    </location>
</feature>
<keyword evidence="1" id="KW-0812">Transmembrane</keyword>
<keyword evidence="1" id="KW-0472">Membrane</keyword>
<feature type="transmembrane region" description="Helical" evidence="1">
    <location>
        <begin position="136"/>
        <end position="152"/>
    </location>
</feature>
<dbReference type="InterPro" id="IPR000620">
    <property type="entry name" value="EamA_dom"/>
</dbReference>
<evidence type="ECO:0000259" key="2">
    <source>
        <dbReference type="Pfam" id="PF00892"/>
    </source>
</evidence>
<reference evidence="3" key="2">
    <citation type="submission" date="2020-09" db="EMBL/GenBank/DDBJ databases">
        <authorList>
            <person name="Sun Q."/>
            <person name="Sedlacek I."/>
        </authorList>
    </citation>
    <scope>NUCLEOTIDE SEQUENCE</scope>
    <source>
        <strain evidence="3">CCM 7684</strain>
    </source>
</reference>
<dbReference type="InterPro" id="IPR037185">
    <property type="entry name" value="EmrE-like"/>
</dbReference>
<keyword evidence="1" id="KW-1133">Transmembrane helix</keyword>
<feature type="transmembrane region" description="Helical" evidence="1">
    <location>
        <begin position="216"/>
        <end position="236"/>
    </location>
</feature>
<organism evidence="3 4">
    <name type="scientific">Agaricicola taiwanensis</name>
    <dbReference type="NCBI Taxonomy" id="591372"/>
    <lineage>
        <taxon>Bacteria</taxon>
        <taxon>Pseudomonadati</taxon>
        <taxon>Pseudomonadota</taxon>
        <taxon>Alphaproteobacteria</taxon>
        <taxon>Rhodobacterales</taxon>
        <taxon>Paracoccaceae</taxon>
        <taxon>Agaricicola</taxon>
    </lineage>
</organism>
<dbReference type="Pfam" id="PF00892">
    <property type="entry name" value="EamA"/>
    <property type="match status" value="2"/>
</dbReference>
<sequence>MTNGPGMSDAPPSSRGALIGIALTLVGMLMFAANDALGKWLVETYSAGQVLLIRSLAALVIFMPFLWRIGFRELFRPQRPGLQVARAVFATSDAFFFYWAVAYLPLADAMTYWMAAPIYVAALSSVLLGEKVGWRRWTAICVGFLGVVIALRPSAATLTLPAFLCIAGSLAFALGIMLSRTLRGTPDVALVFYQMLGAIVLGLFMAPFQWNETPTLIDFSLLSLLGIVAMIAHVCVARSLKFAEASTVMPFHYSLLIWAVVFGYVFFGDIPHPAVIVGGLLIVAAGLFIFFREQRLGKKAPEESLAPTGPTT</sequence>
<keyword evidence="4" id="KW-1185">Reference proteome</keyword>
<accession>A0A8J2VXV4</accession>
<feature type="transmembrane region" description="Helical" evidence="1">
    <location>
        <begin position="273"/>
        <end position="291"/>
    </location>
</feature>
<feature type="transmembrane region" description="Helical" evidence="1">
    <location>
        <begin position="158"/>
        <end position="178"/>
    </location>
</feature>
<feature type="transmembrane region" description="Helical" evidence="1">
    <location>
        <begin position="112"/>
        <end position="129"/>
    </location>
</feature>
<proteinExistence type="predicted"/>
<feature type="transmembrane region" description="Helical" evidence="1">
    <location>
        <begin position="190"/>
        <end position="210"/>
    </location>
</feature>
<feature type="transmembrane region" description="Helical" evidence="1">
    <location>
        <begin position="248"/>
        <end position="267"/>
    </location>
</feature>
<dbReference type="PANTHER" id="PTHR22911:SF135">
    <property type="entry name" value="BLR4310 PROTEIN"/>
    <property type="match status" value="1"/>
</dbReference>
<feature type="transmembrane region" description="Helical" evidence="1">
    <location>
        <begin position="45"/>
        <end position="67"/>
    </location>
</feature>
<dbReference type="RefSeq" id="WP_229729299.1">
    <property type="nucleotide sequence ID" value="NZ_BMCP01000002.1"/>
</dbReference>
<gene>
    <name evidence="3" type="ORF">GCM10007276_17250</name>
</gene>
<reference evidence="3" key="1">
    <citation type="journal article" date="2014" name="Int. J. Syst. Evol. Microbiol.">
        <title>Complete genome sequence of Corynebacterium casei LMG S-19264T (=DSM 44701T), isolated from a smear-ripened cheese.</title>
        <authorList>
            <consortium name="US DOE Joint Genome Institute (JGI-PGF)"/>
            <person name="Walter F."/>
            <person name="Albersmeier A."/>
            <person name="Kalinowski J."/>
            <person name="Ruckert C."/>
        </authorList>
    </citation>
    <scope>NUCLEOTIDE SEQUENCE</scope>
    <source>
        <strain evidence="3">CCM 7684</strain>
    </source>
</reference>
<protein>
    <submittedName>
        <fullName evidence="3">Permease</fullName>
    </submittedName>
</protein>
<dbReference type="Gene3D" id="1.10.3730.20">
    <property type="match status" value="1"/>
</dbReference>
<name>A0A8J2VXV4_9RHOB</name>
<dbReference type="EMBL" id="BMCP01000002">
    <property type="protein sequence ID" value="GGE40472.1"/>
    <property type="molecule type" value="Genomic_DNA"/>
</dbReference>
<dbReference type="SUPFAM" id="SSF103481">
    <property type="entry name" value="Multidrug resistance efflux transporter EmrE"/>
    <property type="match status" value="2"/>
</dbReference>
<dbReference type="Proteomes" id="UP000602745">
    <property type="component" value="Unassembled WGS sequence"/>
</dbReference>
<evidence type="ECO:0000256" key="1">
    <source>
        <dbReference type="SAM" id="Phobius"/>
    </source>
</evidence>
<evidence type="ECO:0000313" key="4">
    <source>
        <dbReference type="Proteomes" id="UP000602745"/>
    </source>
</evidence>
<evidence type="ECO:0000313" key="3">
    <source>
        <dbReference type="EMBL" id="GGE40472.1"/>
    </source>
</evidence>
<dbReference type="PANTHER" id="PTHR22911">
    <property type="entry name" value="ACYL-MALONYL CONDENSING ENZYME-RELATED"/>
    <property type="match status" value="1"/>
</dbReference>
<dbReference type="AlphaFoldDB" id="A0A8J2VXV4"/>
<dbReference type="GO" id="GO:0016020">
    <property type="term" value="C:membrane"/>
    <property type="evidence" value="ECO:0007669"/>
    <property type="project" value="InterPro"/>
</dbReference>
<comment type="caution">
    <text evidence="3">The sequence shown here is derived from an EMBL/GenBank/DDBJ whole genome shotgun (WGS) entry which is preliminary data.</text>
</comment>
<feature type="transmembrane region" description="Helical" evidence="1">
    <location>
        <begin position="87"/>
        <end position="106"/>
    </location>
</feature>
<feature type="transmembrane region" description="Helical" evidence="1">
    <location>
        <begin position="16"/>
        <end position="33"/>
    </location>
</feature>
<feature type="domain" description="EamA" evidence="2">
    <location>
        <begin position="19"/>
        <end position="151"/>
    </location>
</feature>